<protein>
    <submittedName>
        <fullName evidence="2">Uncharacterized protein</fullName>
    </submittedName>
</protein>
<organism evidence="2">
    <name type="scientific">Guillardia theta</name>
    <name type="common">Cryptophyte</name>
    <name type="synonym">Cryptomonas phi</name>
    <dbReference type="NCBI Taxonomy" id="55529"/>
    <lineage>
        <taxon>Eukaryota</taxon>
        <taxon>Cryptophyceae</taxon>
        <taxon>Pyrenomonadales</taxon>
        <taxon>Geminigeraceae</taxon>
        <taxon>Guillardia</taxon>
    </lineage>
</organism>
<name>A0A7S4PRM2_GUITH</name>
<accession>A0A7S4PRM2</accession>
<evidence type="ECO:0000313" key="2">
    <source>
        <dbReference type="EMBL" id="CAE2343180.1"/>
    </source>
</evidence>
<feature type="compositionally biased region" description="Basic and acidic residues" evidence="1">
    <location>
        <begin position="323"/>
        <end position="333"/>
    </location>
</feature>
<feature type="region of interest" description="Disordered" evidence="1">
    <location>
        <begin position="323"/>
        <end position="364"/>
    </location>
</feature>
<reference evidence="2" key="1">
    <citation type="submission" date="2021-01" db="EMBL/GenBank/DDBJ databases">
        <authorList>
            <person name="Corre E."/>
            <person name="Pelletier E."/>
            <person name="Niang G."/>
            <person name="Scheremetjew M."/>
            <person name="Finn R."/>
            <person name="Kale V."/>
            <person name="Holt S."/>
            <person name="Cochrane G."/>
            <person name="Meng A."/>
            <person name="Brown T."/>
            <person name="Cohen L."/>
        </authorList>
    </citation>
    <scope>NUCLEOTIDE SEQUENCE</scope>
    <source>
        <strain evidence="2">CCMP 2712</strain>
    </source>
</reference>
<dbReference type="AlphaFoldDB" id="A0A7S4PRM2"/>
<proteinExistence type="predicted"/>
<evidence type="ECO:0000256" key="1">
    <source>
        <dbReference type="SAM" id="MobiDB-lite"/>
    </source>
</evidence>
<dbReference type="EMBL" id="HBKN01052387">
    <property type="protein sequence ID" value="CAE2343180.1"/>
    <property type="molecule type" value="Transcribed_RNA"/>
</dbReference>
<sequence>MGAIQSSEPNWGVCMCNEEENDEAFGSCLSSRKSFAGMQAGSNYNRSSWTKNKTASNIQIEPATPRNVVHVPPSSATSKASDTLAQDFKPILTPRSMGAMKNLDTPRSAGYPDNSTPRELFSKIHPSSAELRNMPHTPRFRLPSEDPIPSPRSTSSSKVPFSPRLSGRGPKREIWQDSPRNYTTSKDGWIQSTVTISDMNITSWTQAKQDLFIEAIAATCNVDLSDVCILSLREKCGRRLLSTATEITFQVKSSSPDEAASIVRELKSQSLDAMMLQVNIRIRPDTARLSEESSSQRLETSSSNFPIPFRNGYSLSDSYRMQFRNDSDGEGRKANVNMLGSTQEGDGTMSEDMESKPVQGTMLL</sequence>
<gene>
    <name evidence="2" type="ORF">GTHE00462_LOCUS40902</name>
</gene>
<feature type="region of interest" description="Disordered" evidence="1">
    <location>
        <begin position="55"/>
        <end position="182"/>
    </location>
</feature>
<feature type="compositionally biased region" description="Polar residues" evidence="1">
    <location>
        <begin position="74"/>
        <end position="84"/>
    </location>
</feature>